<dbReference type="GO" id="GO:0005737">
    <property type="term" value="C:cytoplasm"/>
    <property type="evidence" value="ECO:0007669"/>
    <property type="project" value="TreeGrafter"/>
</dbReference>
<dbReference type="InterPro" id="IPR013787">
    <property type="entry name" value="S100_Ca-bd_sub"/>
</dbReference>
<dbReference type="PROSITE" id="PS50222">
    <property type="entry name" value="EF_HAND_2"/>
    <property type="match status" value="2"/>
</dbReference>
<reference evidence="3 4" key="1">
    <citation type="journal article" date="2021" name="Sci. Rep.">
        <title>Chromosome anchoring in Senegalese sole (Solea senegalensis) reveals sex-associated markers and genome rearrangements in flatfish.</title>
        <authorList>
            <person name="Guerrero-Cozar I."/>
            <person name="Gomez-Garrido J."/>
            <person name="Berbel C."/>
            <person name="Martinez-Blanch J.F."/>
            <person name="Alioto T."/>
            <person name="Claros M.G."/>
            <person name="Gagnaire P.A."/>
            <person name="Manchado M."/>
        </authorList>
    </citation>
    <scope>NUCLEOTIDE SEQUENCE [LARGE SCALE GENOMIC DNA]</scope>
    <source>
        <strain evidence="3">Sse05_10M</strain>
    </source>
</reference>
<protein>
    <submittedName>
        <fullName evidence="3">S100-A6-like</fullName>
    </submittedName>
</protein>
<accession>A0AAV6PS87</accession>
<dbReference type="GO" id="GO:0005615">
    <property type="term" value="C:extracellular space"/>
    <property type="evidence" value="ECO:0007669"/>
    <property type="project" value="TreeGrafter"/>
</dbReference>
<dbReference type="PANTHER" id="PTHR11639">
    <property type="entry name" value="S100 CALCIUM-BINDING PROTEIN"/>
    <property type="match status" value="1"/>
</dbReference>
<dbReference type="Pfam" id="PF01023">
    <property type="entry name" value="S_100"/>
    <property type="match status" value="2"/>
</dbReference>
<evidence type="ECO:0000256" key="1">
    <source>
        <dbReference type="ARBA" id="ARBA00007323"/>
    </source>
</evidence>
<feature type="domain" description="EF-hand" evidence="2">
    <location>
        <begin position="226"/>
        <end position="261"/>
    </location>
</feature>
<comment type="similarity">
    <text evidence="1">Belongs to the S-100 family.</text>
</comment>
<gene>
    <name evidence="3" type="ORF">JOB18_032405</name>
</gene>
<dbReference type="CDD" id="cd00213">
    <property type="entry name" value="S-100"/>
    <property type="match status" value="1"/>
</dbReference>
<proteinExistence type="inferred from homology"/>
<dbReference type="GO" id="GO:0046914">
    <property type="term" value="F:transition metal ion binding"/>
    <property type="evidence" value="ECO:0007669"/>
    <property type="project" value="InterPro"/>
</dbReference>
<dbReference type="SMART" id="SM01394">
    <property type="entry name" value="S_100"/>
    <property type="match status" value="2"/>
</dbReference>
<dbReference type="GO" id="GO:0048306">
    <property type="term" value="F:calcium-dependent protein binding"/>
    <property type="evidence" value="ECO:0007669"/>
    <property type="project" value="TreeGrafter"/>
</dbReference>
<dbReference type="EMBL" id="JAGKHQ010000021">
    <property type="protein sequence ID" value="KAG7475489.1"/>
    <property type="molecule type" value="Genomic_DNA"/>
</dbReference>
<evidence type="ECO:0000313" key="4">
    <source>
        <dbReference type="Proteomes" id="UP000693946"/>
    </source>
</evidence>
<dbReference type="SMART" id="SM00054">
    <property type="entry name" value="EFh"/>
    <property type="match status" value="2"/>
</dbReference>
<dbReference type="AlphaFoldDB" id="A0AAV6PS87"/>
<dbReference type="PANTHER" id="PTHR11639:SF134">
    <property type="entry name" value="PROTEIN S100-A1-RELATED"/>
    <property type="match status" value="1"/>
</dbReference>
<dbReference type="InterPro" id="IPR018247">
    <property type="entry name" value="EF_Hand_1_Ca_BS"/>
</dbReference>
<sequence length="271" mass="31019">MAPSVSLSFSPLPRSLPHWALSADYKSLNKLSPRPCTLHGILVPRSSSVHSYPAPNSAAMTELERIMEGLINIFHNYGSKDSHGWNLNKKQLKTLMEKEVPSFLHTQKNPHFLDKLMKDLDEDKTDKLNFEQFMRLVVGLSATCERAQVAIEQVCPKYWFVLYVVMCVFVFKEAAAMNRLEQAIKNIVEVFLEYAEDDGKKRQLNKDELKRLLEREIQSPELKDKISGDDIDAAMKTVDINSDGEINFTEFSRCVSVLLKSYYNKKIGKKN</sequence>
<dbReference type="InterPro" id="IPR002048">
    <property type="entry name" value="EF_hand_dom"/>
</dbReference>
<dbReference type="GO" id="GO:0005509">
    <property type="term" value="F:calcium ion binding"/>
    <property type="evidence" value="ECO:0007669"/>
    <property type="project" value="InterPro"/>
</dbReference>
<organism evidence="3 4">
    <name type="scientific">Solea senegalensis</name>
    <name type="common">Senegalese sole</name>
    <dbReference type="NCBI Taxonomy" id="28829"/>
    <lineage>
        <taxon>Eukaryota</taxon>
        <taxon>Metazoa</taxon>
        <taxon>Chordata</taxon>
        <taxon>Craniata</taxon>
        <taxon>Vertebrata</taxon>
        <taxon>Euteleostomi</taxon>
        <taxon>Actinopterygii</taxon>
        <taxon>Neopterygii</taxon>
        <taxon>Teleostei</taxon>
        <taxon>Neoteleostei</taxon>
        <taxon>Acanthomorphata</taxon>
        <taxon>Carangaria</taxon>
        <taxon>Pleuronectiformes</taxon>
        <taxon>Pleuronectoidei</taxon>
        <taxon>Soleidae</taxon>
        <taxon>Solea</taxon>
    </lineage>
</organism>
<evidence type="ECO:0000259" key="2">
    <source>
        <dbReference type="PROSITE" id="PS50222"/>
    </source>
</evidence>
<name>A0AAV6PS87_SOLSE</name>
<keyword evidence="4" id="KW-1185">Reference proteome</keyword>
<feature type="domain" description="EF-hand" evidence="2">
    <location>
        <begin position="108"/>
        <end position="143"/>
    </location>
</feature>
<dbReference type="InterPro" id="IPR034325">
    <property type="entry name" value="S-100_dom"/>
</dbReference>
<dbReference type="PROSITE" id="PS00018">
    <property type="entry name" value="EF_HAND_1"/>
    <property type="match status" value="1"/>
</dbReference>
<evidence type="ECO:0000313" key="3">
    <source>
        <dbReference type="EMBL" id="KAG7475489.1"/>
    </source>
</evidence>
<comment type="caution">
    <text evidence="3">The sequence shown here is derived from an EMBL/GenBank/DDBJ whole genome shotgun (WGS) entry which is preliminary data.</text>
</comment>
<dbReference type="Proteomes" id="UP000693946">
    <property type="component" value="Linkage Group LG9"/>
</dbReference>